<dbReference type="OrthoDB" id="47375at2759"/>
<evidence type="ECO:0000259" key="2">
    <source>
        <dbReference type="Pfam" id="PF01755"/>
    </source>
</evidence>
<reference evidence="4" key="1">
    <citation type="submission" date="2015-09" db="EMBL/GenBank/DDBJ databases">
        <authorList>
            <consortium name="Pathogen Informatics"/>
        </authorList>
    </citation>
    <scope>NUCLEOTIDE SEQUENCE [LARGE SCALE GENOMIC DNA]</scope>
    <source>
        <strain evidence="4">Lake Konstanz</strain>
    </source>
</reference>
<name>A0A0S4J607_BODSA</name>
<dbReference type="Pfam" id="PF01755">
    <property type="entry name" value="Glyco_transf_25"/>
    <property type="match status" value="1"/>
</dbReference>
<keyword evidence="4" id="KW-1185">Reference proteome</keyword>
<protein>
    <submittedName>
        <fullName evidence="3">Glycosyltransferase family 25, putative</fullName>
    </submittedName>
</protein>
<keyword evidence="1" id="KW-0732">Signal</keyword>
<dbReference type="VEuPathDB" id="TriTrypDB:BSAL_88430"/>
<dbReference type="Proteomes" id="UP000051952">
    <property type="component" value="Unassembled WGS sequence"/>
</dbReference>
<sequence>MASRSRATIVLGFAMTCFVGLLFLALHGGSDESVVPVLSTQPTLASRPLREIAQRVTSAPDTTVVNVLEQGTTSTTLEDADILPCARMYFEANYQQSLLTTPSAERDGAVIAEAGIDKIYMIHYTPMKKRREAMSSMLAKHNVFPQWVTGFDKEVLNETTAQCFHTWRPEEYRGKKKAERSMLGKKALGKSQRSVVTKHHSALYDMYRMGYKHALVLEDDALLRTNFRRRLAEVMAEVPSSYDVIMIGGCMKMFAYRRKFNTTQLSKHVYRKREARCAHAFVVSQKGARRLLSSLPFMDAIDFQMTAAMNELSMDVYWVEPWMSVQGPSSECVTLYDLGVPCTYSTTQKIPREFDARFANDTEADKLWDMVPAFRSKR</sequence>
<dbReference type="AlphaFoldDB" id="A0A0S4J607"/>
<feature type="domain" description="Glycosyl transferase family 25" evidence="2">
    <location>
        <begin position="117"/>
        <end position="295"/>
    </location>
</feature>
<accession>A0A0S4J607</accession>
<organism evidence="3 4">
    <name type="scientific">Bodo saltans</name>
    <name type="common">Flagellated protozoan</name>
    <dbReference type="NCBI Taxonomy" id="75058"/>
    <lineage>
        <taxon>Eukaryota</taxon>
        <taxon>Discoba</taxon>
        <taxon>Euglenozoa</taxon>
        <taxon>Kinetoplastea</taxon>
        <taxon>Metakinetoplastina</taxon>
        <taxon>Eubodonida</taxon>
        <taxon>Bodonidae</taxon>
        <taxon>Bodo</taxon>
    </lineage>
</organism>
<proteinExistence type="predicted"/>
<evidence type="ECO:0000256" key="1">
    <source>
        <dbReference type="SAM" id="SignalP"/>
    </source>
</evidence>
<feature type="chain" id="PRO_5006622093" evidence="1">
    <location>
        <begin position="33"/>
        <end position="378"/>
    </location>
</feature>
<keyword evidence="3" id="KW-0808">Transferase</keyword>
<dbReference type="InterPro" id="IPR002654">
    <property type="entry name" value="Glyco_trans_25"/>
</dbReference>
<evidence type="ECO:0000313" key="3">
    <source>
        <dbReference type="EMBL" id="CUG84181.1"/>
    </source>
</evidence>
<dbReference type="GO" id="GO:0016740">
    <property type="term" value="F:transferase activity"/>
    <property type="evidence" value="ECO:0007669"/>
    <property type="project" value="UniProtKB-KW"/>
</dbReference>
<evidence type="ECO:0000313" key="4">
    <source>
        <dbReference type="Proteomes" id="UP000051952"/>
    </source>
</evidence>
<gene>
    <name evidence="3" type="ORF">BSAL_88430</name>
</gene>
<feature type="signal peptide" evidence="1">
    <location>
        <begin position="1"/>
        <end position="32"/>
    </location>
</feature>
<dbReference type="EMBL" id="CYKH01001111">
    <property type="protein sequence ID" value="CUG84181.1"/>
    <property type="molecule type" value="Genomic_DNA"/>
</dbReference>